<evidence type="ECO:0000313" key="2">
    <source>
        <dbReference type="EMBL" id="MFC3957080.1"/>
    </source>
</evidence>
<dbReference type="RefSeq" id="WP_256531989.1">
    <property type="nucleotide sequence ID" value="NZ_CP101824.1"/>
</dbReference>
<protein>
    <submittedName>
        <fullName evidence="2">SOUL family heme-binding protein</fullName>
    </submittedName>
</protein>
<evidence type="ECO:0000313" key="3">
    <source>
        <dbReference type="Proteomes" id="UP001595846"/>
    </source>
</evidence>
<dbReference type="PANTHER" id="PTHR11220:SF1">
    <property type="entry name" value="HEME-BINDING PROTEIN 2"/>
    <property type="match status" value="1"/>
</dbReference>
<dbReference type="Pfam" id="PF04832">
    <property type="entry name" value="SOUL"/>
    <property type="match status" value="1"/>
</dbReference>
<feature type="region of interest" description="Disordered" evidence="1">
    <location>
        <begin position="78"/>
        <end position="129"/>
    </location>
</feature>
<dbReference type="InterPro" id="IPR006917">
    <property type="entry name" value="SOUL_heme-bd"/>
</dbReference>
<reference evidence="2 3" key="1">
    <citation type="journal article" date="2019" name="Int. J. Syst. Evol. Microbiol.">
        <title>The Global Catalogue of Microorganisms (GCM) 10K type strain sequencing project: providing services to taxonomists for standard genome sequencing and annotation.</title>
        <authorList>
            <consortium name="The Broad Institute Genomics Platform"/>
            <consortium name="The Broad Institute Genome Sequencing Center for Infectious Disease"/>
            <person name="Wu L."/>
            <person name="Ma J."/>
        </authorList>
    </citation>
    <scope>NUCLEOTIDE SEQUENCE [LARGE SCALE GENOMIC DNA]</scope>
    <source>
        <strain evidence="2 3">IBRC-M 10256</strain>
    </source>
</reference>
<comment type="caution">
    <text evidence="2">The sequence shown here is derived from an EMBL/GenBank/DDBJ whole genome shotgun (WGS) entry which is preliminary data.</text>
</comment>
<organism evidence="2 3">
    <name type="scientific">Halovivax cerinus</name>
    <dbReference type="NCBI Taxonomy" id="1487865"/>
    <lineage>
        <taxon>Archaea</taxon>
        <taxon>Methanobacteriati</taxon>
        <taxon>Methanobacteriota</taxon>
        <taxon>Stenosarchaea group</taxon>
        <taxon>Halobacteria</taxon>
        <taxon>Halobacteriales</taxon>
        <taxon>Natrialbaceae</taxon>
        <taxon>Halovivax</taxon>
    </lineage>
</organism>
<dbReference type="GeneID" id="73904756"/>
<dbReference type="Gene3D" id="3.20.80.10">
    <property type="entry name" value="Regulatory factor, effector binding domain"/>
    <property type="match status" value="1"/>
</dbReference>
<dbReference type="EMBL" id="JBHSAQ010000001">
    <property type="protein sequence ID" value="MFC3957080.1"/>
    <property type="molecule type" value="Genomic_DNA"/>
</dbReference>
<feature type="compositionally biased region" description="Basic and acidic residues" evidence="1">
    <location>
        <begin position="111"/>
        <end position="123"/>
    </location>
</feature>
<keyword evidence="3" id="KW-1185">Reference proteome</keyword>
<accession>A0ABD5NJQ6</accession>
<sequence length="227" mass="25563">MRPRSKAALVGGLALAGWMAWGAYTTRSTESVPYAHRRSVDGLEIRTYPRTVRVETTASNQRTAFRRLYRYITGENEGTSTVSMTRPVETRDEQSFGGEQSFEMTTPVRSDVSDDAGRREHDTPTAATGRVRLSFYLPSSVDPESAPDPTDPSVSLAVDPPRTVAVKRFSWFTPAWRVDRLERALLRTVDRAGYEPVDGPFLLRYNDPWTPPFMRRNEVAVEIEVSS</sequence>
<gene>
    <name evidence="2" type="ORF">ACFOUR_01660</name>
</gene>
<dbReference type="AlphaFoldDB" id="A0ABD5NJQ6"/>
<dbReference type="PANTHER" id="PTHR11220">
    <property type="entry name" value="HEME-BINDING PROTEIN-RELATED"/>
    <property type="match status" value="1"/>
</dbReference>
<name>A0ABD5NJQ6_9EURY</name>
<evidence type="ECO:0000256" key="1">
    <source>
        <dbReference type="SAM" id="MobiDB-lite"/>
    </source>
</evidence>
<dbReference type="InterPro" id="IPR011256">
    <property type="entry name" value="Reg_factor_effector_dom_sf"/>
</dbReference>
<proteinExistence type="predicted"/>
<dbReference type="SUPFAM" id="SSF55136">
    <property type="entry name" value="Probable bacterial effector-binding domain"/>
    <property type="match status" value="1"/>
</dbReference>
<dbReference type="Proteomes" id="UP001595846">
    <property type="component" value="Unassembled WGS sequence"/>
</dbReference>